<evidence type="ECO:0000256" key="6">
    <source>
        <dbReference type="SAM" id="Phobius"/>
    </source>
</evidence>
<feature type="transmembrane region" description="Helical" evidence="6">
    <location>
        <begin position="53"/>
        <end position="73"/>
    </location>
</feature>
<evidence type="ECO:0008006" key="9">
    <source>
        <dbReference type="Google" id="ProtNLM"/>
    </source>
</evidence>
<comment type="subcellular location">
    <subcellularLocation>
        <location evidence="1">Cell membrane</location>
        <topology evidence="1">Multi-pass membrane protein</topology>
    </subcellularLocation>
</comment>
<keyword evidence="3 6" id="KW-0812">Transmembrane</keyword>
<evidence type="ECO:0000313" key="8">
    <source>
        <dbReference type="Proteomes" id="UP000216101"/>
    </source>
</evidence>
<dbReference type="Proteomes" id="UP000216101">
    <property type="component" value="Unassembled WGS sequence"/>
</dbReference>
<feature type="transmembrane region" description="Helical" evidence="6">
    <location>
        <begin position="148"/>
        <end position="168"/>
    </location>
</feature>
<dbReference type="AlphaFoldDB" id="A0A266QD05"/>
<proteinExistence type="predicted"/>
<protein>
    <recommendedName>
        <fullName evidence="9">F0F1 ATP synthase subunit I</fullName>
    </recommendedName>
</protein>
<feature type="transmembrane region" description="Helical" evidence="6">
    <location>
        <begin position="114"/>
        <end position="136"/>
    </location>
</feature>
<feature type="transmembrane region" description="Helical" evidence="6">
    <location>
        <begin position="79"/>
        <end position="102"/>
    </location>
</feature>
<sequence>MVAARGVSLYNARRLGTRCISLLPNGNAQSFVTECRRQKWRATVSRYLKGRDFALQAVLAQWCFTLVLGAAGLAANNQIAISLLCGGIISTAANGWLVLMAFRPPLGAPAQKILASFYVGALGKFIITALLFLLAFKQFAFLTNAFHAAVMILAYVIVHAVAWIYPLVRR</sequence>
<dbReference type="EMBL" id="NHNI01000001">
    <property type="protein sequence ID" value="OZY87526.1"/>
    <property type="molecule type" value="Genomic_DNA"/>
</dbReference>
<keyword evidence="4 6" id="KW-1133">Transmembrane helix</keyword>
<evidence type="ECO:0000256" key="3">
    <source>
        <dbReference type="ARBA" id="ARBA00022692"/>
    </source>
</evidence>
<evidence type="ECO:0000256" key="4">
    <source>
        <dbReference type="ARBA" id="ARBA00022989"/>
    </source>
</evidence>
<dbReference type="GO" id="GO:0005886">
    <property type="term" value="C:plasma membrane"/>
    <property type="evidence" value="ECO:0007669"/>
    <property type="project" value="UniProtKB-SubCell"/>
</dbReference>
<accession>A0A266QD05</accession>
<evidence type="ECO:0000256" key="1">
    <source>
        <dbReference type="ARBA" id="ARBA00004651"/>
    </source>
</evidence>
<keyword evidence="5 6" id="KW-0472">Membrane</keyword>
<keyword evidence="8" id="KW-1185">Reference proteome</keyword>
<name>A0A266QD05_9GAMM</name>
<evidence type="ECO:0000313" key="7">
    <source>
        <dbReference type="EMBL" id="OZY87526.1"/>
    </source>
</evidence>
<evidence type="ECO:0000256" key="5">
    <source>
        <dbReference type="ARBA" id="ARBA00023136"/>
    </source>
</evidence>
<evidence type="ECO:0000256" key="2">
    <source>
        <dbReference type="ARBA" id="ARBA00022475"/>
    </source>
</evidence>
<keyword evidence="2" id="KW-1003">Cell membrane</keyword>
<reference evidence="8" key="1">
    <citation type="submission" date="2017-05" db="EMBL/GenBank/DDBJ databases">
        <authorList>
            <person name="Barney B.M."/>
        </authorList>
    </citation>
    <scope>NUCLEOTIDE SEQUENCE [LARGE SCALE GENOMIC DNA]</scope>
    <source>
        <strain evidence="8">PSBB022</strain>
    </source>
</reference>
<dbReference type="InterPro" id="IPR005598">
    <property type="entry name" value="ATP_synth_I"/>
</dbReference>
<gene>
    <name evidence="7" type="ORF">CBP51_11295</name>
</gene>
<comment type="caution">
    <text evidence="7">The sequence shown here is derived from an EMBL/GenBank/DDBJ whole genome shotgun (WGS) entry which is preliminary data.</text>
</comment>
<dbReference type="Pfam" id="PF03899">
    <property type="entry name" value="ATP-synt_I"/>
    <property type="match status" value="1"/>
</dbReference>
<organism evidence="7 8">
    <name type="scientific">Cellvibrio mixtus</name>
    <dbReference type="NCBI Taxonomy" id="39650"/>
    <lineage>
        <taxon>Bacteria</taxon>
        <taxon>Pseudomonadati</taxon>
        <taxon>Pseudomonadota</taxon>
        <taxon>Gammaproteobacteria</taxon>
        <taxon>Cellvibrionales</taxon>
        <taxon>Cellvibrionaceae</taxon>
        <taxon>Cellvibrio</taxon>
    </lineage>
</organism>